<reference evidence="8 9" key="1">
    <citation type="submission" date="2024-06" db="EMBL/GenBank/DDBJ databases">
        <title>Genomic Encyclopedia of Type Strains, Phase IV (KMG-IV): sequencing the most valuable type-strain genomes for metagenomic binning, comparative biology and taxonomic classification.</title>
        <authorList>
            <person name="Goeker M."/>
        </authorList>
    </citation>
    <scope>NUCLEOTIDE SEQUENCE [LARGE SCALE GENOMIC DNA]</scope>
    <source>
        <strain evidence="8 9">DSM 19730</strain>
    </source>
</reference>
<protein>
    <submittedName>
        <fullName evidence="8">Cytochrome c</fullName>
    </submittedName>
</protein>
<evidence type="ECO:0000256" key="5">
    <source>
        <dbReference type="ARBA" id="ARBA00023004"/>
    </source>
</evidence>
<proteinExistence type="predicted"/>
<evidence type="ECO:0000256" key="1">
    <source>
        <dbReference type="ARBA" id="ARBA00022448"/>
    </source>
</evidence>
<dbReference type="RefSeq" id="WP_354150295.1">
    <property type="nucleotide sequence ID" value="NZ_JBEPMN010000002.1"/>
</dbReference>
<comment type="caution">
    <text evidence="8">The sequence shown here is derived from an EMBL/GenBank/DDBJ whole genome shotgun (WGS) entry which is preliminary data.</text>
</comment>
<feature type="domain" description="Cytochrome c" evidence="7">
    <location>
        <begin position="33"/>
        <end position="109"/>
    </location>
</feature>
<evidence type="ECO:0000256" key="2">
    <source>
        <dbReference type="ARBA" id="ARBA00022617"/>
    </source>
</evidence>
<dbReference type="SUPFAM" id="SSF46626">
    <property type="entry name" value="Cytochrome c"/>
    <property type="match status" value="1"/>
</dbReference>
<dbReference type="Pfam" id="PF00034">
    <property type="entry name" value="Cytochrom_C"/>
    <property type="match status" value="1"/>
</dbReference>
<evidence type="ECO:0000313" key="9">
    <source>
        <dbReference type="Proteomes" id="UP001549143"/>
    </source>
</evidence>
<keyword evidence="1" id="KW-0813">Transport</keyword>
<evidence type="ECO:0000256" key="3">
    <source>
        <dbReference type="ARBA" id="ARBA00022723"/>
    </source>
</evidence>
<dbReference type="PANTHER" id="PTHR33751">
    <property type="entry name" value="CBB3-TYPE CYTOCHROME C OXIDASE SUBUNIT FIXP"/>
    <property type="match status" value="1"/>
</dbReference>
<accession>A0ABV2KJY7</accession>
<dbReference type="EMBL" id="JBEPMN010000002">
    <property type="protein sequence ID" value="MET3660394.1"/>
    <property type="molecule type" value="Genomic_DNA"/>
</dbReference>
<keyword evidence="2 6" id="KW-0349">Heme</keyword>
<name>A0ABV2KJY7_9HYPH</name>
<keyword evidence="4" id="KW-0249">Electron transport</keyword>
<keyword evidence="9" id="KW-1185">Reference proteome</keyword>
<dbReference type="InterPro" id="IPR036909">
    <property type="entry name" value="Cyt_c-like_dom_sf"/>
</dbReference>
<evidence type="ECO:0000256" key="4">
    <source>
        <dbReference type="ARBA" id="ARBA00022982"/>
    </source>
</evidence>
<evidence type="ECO:0000256" key="6">
    <source>
        <dbReference type="PROSITE-ProRule" id="PRU00433"/>
    </source>
</evidence>
<keyword evidence="5 6" id="KW-0408">Iron</keyword>
<dbReference type="Gene3D" id="1.10.760.10">
    <property type="entry name" value="Cytochrome c-like domain"/>
    <property type="match status" value="1"/>
</dbReference>
<dbReference type="InterPro" id="IPR050597">
    <property type="entry name" value="Cytochrome_c_Oxidase_Subunit"/>
</dbReference>
<evidence type="ECO:0000259" key="7">
    <source>
        <dbReference type="PROSITE" id="PS51007"/>
    </source>
</evidence>
<dbReference type="InterPro" id="IPR009056">
    <property type="entry name" value="Cyt_c-like_dom"/>
</dbReference>
<dbReference type="PROSITE" id="PS51007">
    <property type="entry name" value="CYTC"/>
    <property type="match status" value="1"/>
</dbReference>
<keyword evidence="3 6" id="KW-0479">Metal-binding</keyword>
<sequence>MLVFTVASPARAGDATAASQVEEAVVRTLLLDADPAYGEYLGGECVTCHRTSGASGGVPPIAGLPAGYTVRALSEYKFGLRDNNVMKLMATRLADDEVAALAAYFAQIRKD</sequence>
<evidence type="ECO:0000313" key="8">
    <source>
        <dbReference type="EMBL" id="MET3660394.1"/>
    </source>
</evidence>
<dbReference type="PANTHER" id="PTHR33751:SF9">
    <property type="entry name" value="CYTOCHROME C4"/>
    <property type="match status" value="1"/>
</dbReference>
<gene>
    <name evidence="8" type="ORF">ABID44_000708</name>
</gene>
<dbReference type="Proteomes" id="UP001549143">
    <property type="component" value="Unassembled WGS sequence"/>
</dbReference>
<organism evidence="8 9">
    <name type="scientific">Aquamicrobium ahrensii</name>
    <dbReference type="NCBI Taxonomy" id="469551"/>
    <lineage>
        <taxon>Bacteria</taxon>
        <taxon>Pseudomonadati</taxon>
        <taxon>Pseudomonadota</taxon>
        <taxon>Alphaproteobacteria</taxon>
        <taxon>Hyphomicrobiales</taxon>
        <taxon>Phyllobacteriaceae</taxon>
        <taxon>Aquamicrobium</taxon>
    </lineage>
</organism>